<dbReference type="AlphaFoldDB" id="A0A317V2W3"/>
<dbReference type="RefSeq" id="XP_025384992.1">
    <property type="nucleotide sequence ID" value="XM_025525892.1"/>
</dbReference>
<keyword evidence="3" id="KW-1185">Reference proteome</keyword>
<comment type="caution">
    <text evidence="2">The sequence shown here is derived from an EMBL/GenBank/DDBJ whole genome shotgun (WGS) entry which is preliminary data.</text>
</comment>
<dbReference type="Proteomes" id="UP000246171">
    <property type="component" value="Unassembled WGS sequence"/>
</dbReference>
<dbReference type="GeneID" id="37047854"/>
<feature type="compositionally biased region" description="Polar residues" evidence="1">
    <location>
        <begin position="66"/>
        <end position="75"/>
    </location>
</feature>
<sequence>MTLCLFFIFSSSPPNLILLVRQMGNYYLLIENSSRLLLDQIPIVSDKNLEGGRGKPKEMLMEGRDTSTPTCDNHC</sequence>
<name>A0A317V2W3_ASPEC</name>
<dbReference type="VEuPathDB" id="FungiDB:BO83DRAFT_105920"/>
<protein>
    <submittedName>
        <fullName evidence="2">Uncharacterized protein</fullName>
    </submittedName>
</protein>
<evidence type="ECO:0000256" key="1">
    <source>
        <dbReference type="SAM" id="MobiDB-lite"/>
    </source>
</evidence>
<feature type="region of interest" description="Disordered" evidence="1">
    <location>
        <begin position="54"/>
        <end position="75"/>
    </location>
</feature>
<feature type="compositionally biased region" description="Basic and acidic residues" evidence="1">
    <location>
        <begin position="54"/>
        <end position="65"/>
    </location>
</feature>
<dbReference type="EMBL" id="MSFU01000024">
    <property type="protein sequence ID" value="PWY66530.1"/>
    <property type="molecule type" value="Genomic_DNA"/>
</dbReference>
<gene>
    <name evidence="2" type="ORF">BO83DRAFT_105920</name>
</gene>
<evidence type="ECO:0000313" key="3">
    <source>
        <dbReference type="Proteomes" id="UP000246171"/>
    </source>
</evidence>
<proteinExistence type="predicted"/>
<reference evidence="2" key="1">
    <citation type="submission" date="2016-12" db="EMBL/GenBank/DDBJ databases">
        <title>The genomes of Aspergillus section Nigri reveals drivers in fungal speciation.</title>
        <authorList>
            <consortium name="DOE Joint Genome Institute"/>
            <person name="Vesth T.C."/>
            <person name="Nybo J."/>
            <person name="Theobald S."/>
            <person name="Brandl J."/>
            <person name="Frisvad J.C."/>
            <person name="Nielsen K.F."/>
            <person name="Lyhne E.K."/>
            <person name="Kogle M.E."/>
            <person name="Kuo A."/>
            <person name="Riley R."/>
            <person name="Clum A."/>
            <person name="Nolan M."/>
            <person name="Lipzen A."/>
            <person name="Salamov A."/>
            <person name="Henrissat B."/>
            <person name="Wiebenga A."/>
            <person name="De vries R.P."/>
            <person name="Grigoriev I.V."/>
            <person name="Mortensen U.H."/>
            <person name="Andersen M.R."/>
            <person name="Baker S.E."/>
        </authorList>
    </citation>
    <scope>NUCLEOTIDE SEQUENCE</scope>
    <source>
        <strain evidence="2">CBS 122712</strain>
    </source>
</reference>
<organism evidence="2 3">
    <name type="scientific">Aspergillus eucalypticola (strain CBS 122712 / IBT 29274)</name>
    <dbReference type="NCBI Taxonomy" id="1448314"/>
    <lineage>
        <taxon>Eukaryota</taxon>
        <taxon>Fungi</taxon>
        <taxon>Dikarya</taxon>
        <taxon>Ascomycota</taxon>
        <taxon>Pezizomycotina</taxon>
        <taxon>Eurotiomycetes</taxon>
        <taxon>Eurotiomycetidae</taxon>
        <taxon>Eurotiales</taxon>
        <taxon>Aspergillaceae</taxon>
        <taxon>Aspergillus</taxon>
        <taxon>Aspergillus subgen. Circumdati</taxon>
    </lineage>
</organism>
<evidence type="ECO:0000313" key="2">
    <source>
        <dbReference type="EMBL" id="PWY66530.1"/>
    </source>
</evidence>
<accession>A0A317V2W3</accession>